<dbReference type="PROSITE" id="PS50110">
    <property type="entry name" value="RESPONSE_REGULATORY"/>
    <property type="match status" value="1"/>
</dbReference>
<evidence type="ECO:0000259" key="7">
    <source>
        <dbReference type="PROSITE" id="PS50045"/>
    </source>
</evidence>
<dbReference type="InterPro" id="IPR027417">
    <property type="entry name" value="P-loop_NTPase"/>
</dbReference>
<protein>
    <submittedName>
        <fullName evidence="9">Two-component system, NtrC family, response regulator AtoC</fullName>
    </submittedName>
</protein>
<dbReference type="SUPFAM" id="SSF52540">
    <property type="entry name" value="P-loop containing nucleoside triphosphate hydrolases"/>
    <property type="match status" value="1"/>
</dbReference>
<evidence type="ECO:0000313" key="9">
    <source>
        <dbReference type="EMBL" id="SCY46556.1"/>
    </source>
</evidence>
<dbReference type="GO" id="GO:0006355">
    <property type="term" value="P:regulation of DNA-templated transcription"/>
    <property type="evidence" value="ECO:0007669"/>
    <property type="project" value="InterPro"/>
</dbReference>
<feature type="modified residue" description="4-aspartylphosphate" evidence="6">
    <location>
        <position position="63"/>
    </location>
</feature>
<keyword evidence="2" id="KW-0067">ATP-binding</keyword>
<dbReference type="GO" id="GO:0000160">
    <property type="term" value="P:phosphorelay signal transduction system"/>
    <property type="evidence" value="ECO:0007669"/>
    <property type="project" value="InterPro"/>
</dbReference>
<dbReference type="GO" id="GO:0043565">
    <property type="term" value="F:sequence-specific DNA binding"/>
    <property type="evidence" value="ECO:0007669"/>
    <property type="project" value="InterPro"/>
</dbReference>
<dbReference type="Gene3D" id="3.40.50.2300">
    <property type="match status" value="1"/>
</dbReference>
<name>A0A0P9C6G0_9GAMM</name>
<sequence>MSSGQRSPETSPDNILVVDDHAPMRESLVLLLEAAGFNPLEADGGRTALRHLEERPVEGVLADLKMEDMSGLELLKEIRKRDRSLPVILITAYGTIESAVEAMRIGAVDYLTKPYDQEELLEKLRSNIVASADSLFPFDQDQEVATSEGFHFQSQGMRKIWSRMTQAAKTDLGILITGETGTGKTLLAREIHNQSPRANGPFININCAGLPEALLESELFGHVRGSFTGASADKEGLFEAAHGGTIFLDEVGSMPEALQAKLLGVLQDSAIRRVGSNRERKVDIRVVAATGEEGYAGDGRPMSLREDLYYRLNGVRFHLPPLRDRPEDIRWLAEHFLREYAEKYGKPLRGFDEDALEALRAFPFPGNVRQLQAVMEQVTAFAEAAIPRVTVADLPEEVTEGTALVSEPAEAVGAGGPGGEGVETLEDQEIATIKRALEQTGHNLTRTARNLGIGRTTLWRKMKRYGLE</sequence>
<dbReference type="InterPro" id="IPR025662">
    <property type="entry name" value="Sigma_54_int_dom_ATP-bd_1"/>
</dbReference>
<dbReference type="Gene3D" id="1.10.8.60">
    <property type="match status" value="1"/>
</dbReference>
<dbReference type="Pfam" id="PF00072">
    <property type="entry name" value="Response_reg"/>
    <property type="match status" value="1"/>
</dbReference>
<dbReference type="PROSITE" id="PS50045">
    <property type="entry name" value="SIGMA54_INTERACT_4"/>
    <property type="match status" value="1"/>
</dbReference>
<organism evidence="9 10">
    <name type="scientific">Thiohalorhabdus denitrificans</name>
    <dbReference type="NCBI Taxonomy" id="381306"/>
    <lineage>
        <taxon>Bacteria</taxon>
        <taxon>Pseudomonadati</taxon>
        <taxon>Pseudomonadota</taxon>
        <taxon>Gammaproteobacteria</taxon>
        <taxon>Thiohalorhabdales</taxon>
        <taxon>Thiohalorhabdaceae</taxon>
        <taxon>Thiohalorhabdus</taxon>
    </lineage>
</organism>
<evidence type="ECO:0000256" key="1">
    <source>
        <dbReference type="ARBA" id="ARBA00022741"/>
    </source>
</evidence>
<keyword evidence="3" id="KW-0805">Transcription regulation</keyword>
<evidence type="ECO:0000256" key="2">
    <source>
        <dbReference type="ARBA" id="ARBA00022840"/>
    </source>
</evidence>
<dbReference type="InterPro" id="IPR025943">
    <property type="entry name" value="Sigma_54_int_dom_ATP-bd_2"/>
</dbReference>
<dbReference type="AlphaFoldDB" id="A0A0P9C6G0"/>
<proteinExistence type="predicted"/>
<dbReference type="OrthoDB" id="9804019at2"/>
<dbReference type="Gene3D" id="3.40.50.300">
    <property type="entry name" value="P-loop containing nucleotide triphosphate hydrolases"/>
    <property type="match status" value="1"/>
</dbReference>
<dbReference type="InterPro" id="IPR009057">
    <property type="entry name" value="Homeodomain-like_sf"/>
</dbReference>
<dbReference type="PANTHER" id="PTHR32071:SF14">
    <property type="entry name" value="TRANSCRIPTIONAL REGULATORY PROTEIN RTCR"/>
    <property type="match status" value="1"/>
</dbReference>
<feature type="domain" description="Response regulatory" evidence="8">
    <location>
        <begin position="14"/>
        <end position="128"/>
    </location>
</feature>
<dbReference type="Pfam" id="PF25601">
    <property type="entry name" value="AAA_lid_14"/>
    <property type="match status" value="1"/>
</dbReference>
<dbReference type="PROSITE" id="PS00675">
    <property type="entry name" value="SIGMA54_INTERACT_1"/>
    <property type="match status" value="1"/>
</dbReference>
<dbReference type="EMBL" id="FMUN01000006">
    <property type="protein sequence ID" value="SCY46556.1"/>
    <property type="molecule type" value="Genomic_DNA"/>
</dbReference>
<accession>A0A0P9C6G0</accession>
<keyword evidence="10" id="KW-1185">Reference proteome</keyword>
<dbReference type="RefSeq" id="WP_074471408.1">
    <property type="nucleotide sequence ID" value="NZ_FMUN01000006.1"/>
</dbReference>
<dbReference type="PANTHER" id="PTHR32071">
    <property type="entry name" value="TRANSCRIPTIONAL REGULATORY PROTEIN"/>
    <property type="match status" value="1"/>
</dbReference>
<keyword evidence="4" id="KW-0238">DNA-binding</keyword>
<evidence type="ECO:0000313" key="10">
    <source>
        <dbReference type="Proteomes" id="UP000183104"/>
    </source>
</evidence>
<dbReference type="SUPFAM" id="SSF52172">
    <property type="entry name" value="CheY-like"/>
    <property type="match status" value="1"/>
</dbReference>
<dbReference type="PROSITE" id="PS00676">
    <property type="entry name" value="SIGMA54_INTERACT_2"/>
    <property type="match status" value="1"/>
</dbReference>
<evidence type="ECO:0000256" key="3">
    <source>
        <dbReference type="ARBA" id="ARBA00023015"/>
    </source>
</evidence>
<dbReference type="Pfam" id="PF02954">
    <property type="entry name" value="HTH_8"/>
    <property type="match status" value="1"/>
</dbReference>
<dbReference type="PROSITE" id="PS00688">
    <property type="entry name" value="SIGMA54_INTERACT_3"/>
    <property type="match status" value="1"/>
</dbReference>
<dbReference type="Proteomes" id="UP000183104">
    <property type="component" value="Unassembled WGS sequence"/>
</dbReference>
<evidence type="ECO:0000259" key="8">
    <source>
        <dbReference type="PROSITE" id="PS50110"/>
    </source>
</evidence>
<evidence type="ECO:0000256" key="4">
    <source>
        <dbReference type="ARBA" id="ARBA00023125"/>
    </source>
</evidence>
<dbReference type="InterPro" id="IPR002078">
    <property type="entry name" value="Sigma_54_int"/>
</dbReference>
<evidence type="ECO:0000256" key="5">
    <source>
        <dbReference type="ARBA" id="ARBA00023163"/>
    </source>
</evidence>
<keyword evidence="5" id="KW-0804">Transcription</keyword>
<reference evidence="10" key="1">
    <citation type="submission" date="2016-10" db="EMBL/GenBank/DDBJ databases">
        <authorList>
            <person name="Varghese N."/>
        </authorList>
    </citation>
    <scope>NUCLEOTIDE SEQUENCE [LARGE SCALE GENOMIC DNA]</scope>
    <source>
        <strain evidence="10">HL 19</strain>
    </source>
</reference>
<dbReference type="InterPro" id="IPR003593">
    <property type="entry name" value="AAA+_ATPase"/>
</dbReference>
<dbReference type="PATRIC" id="fig|381306.5.peg.2396"/>
<dbReference type="InterPro" id="IPR001789">
    <property type="entry name" value="Sig_transdc_resp-reg_receiver"/>
</dbReference>
<dbReference type="InterPro" id="IPR011006">
    <property type="entry name" value="CheY-like_superfamily"/>
</dbReference>
<dbReference type="Pfam" id="PF00158">
    <property type="entry name" value="Sigma54_activat"/>
    <property type="match status" value="1"/>
</dbReference>
<dbReference type="FunFam" id="3.40.50.300:FF:000006">
    <property type="entry name" value="DNA-binding transcriptional regulator NtrC"/>
    <property type="match status" value="1"/>
</dbReference>
<dbReference type="Gene3D" id="1.10.10.60">
    <property type="entry name" value="Homeodomain-like"/>
    <property type="match status" value="1"/>
</dbReference>
<feature type="domain" description="Sigma-54 factor interaction" evidence="7">
    <location>
        <begin position="150"/>
        <end position="380"/>
    </location>
</feature>
<keyword evidence="6" id="KW-0597">Phosphoprotein</keyword>
<gene>
    <name evidence="9" type="ORF">SAMN05661077_2182</name>
</gene>
<dbReference type="GO" id="GO:0005524">
    <property type="term" value="F:ATP binding"/>
    <property type="evidence" value="ECO:0007669"/>
    <property type="project" value="UniProtKB-KW"/>
</dbReference>
<evidence type="ECO:0000256" key="6">
    <source>
        <dbReference type="PROSITE-ProRule" id="PRU00169"/>
    </source>
</evidence>
<dbReference type="CDD" id="cd00009">
    <property type="entry name" value="AAA"/>
    <property type="match status" value="1"/>
</dbReference>
<dbReference type="SMART" id="SM00382">
    <property type="entry name" value="AAA"/>
    <property type="match status" value="1"/>
</dbReference>
<dbReference type="InterPro" id="IPR058031">
    <property type="entry name" value="AAA_lid_NorR"/>
</dbReference>
<dbReference type="InterPro" id="IPR002197">
    <property type="entry name" value="HTH_Fis"/>
</dbReference>
<keyword evidence="1" id="KW-0547">Nucleotide-binding</keyword>
<dbReference type="InterPro" id="IPR025944">
    <property type="entry name" value="Sigma_54_int_dom_CS"/>
</dbReference>
<dbReference type="SMART" id="SM00448">
    <property type="entry name" value="REC"/>
    <property type="match status" value="1"/>
</dbReference>
<dbReference type="SUPFAM" id="SSF46689">
    <property type="entry name" value="Homeodomain-like"/>
    <property type="match status" value="1"/>
</dbReference>
<dbReference type="STRING" id="381306.AN478_05975"/>
<dbReference type="PRINTS" id="PR01590">
    <property type="entry name" value="HTHFIS"/>
</dbReference>